<dbReference type="PANTHER" id="PTHR30008">
    <property type="entry name" value="EXODEOXYRIBONUCLEASE 7 LARGE SUBUNIT"/>
    <property type="match status" value="1"/>
</dbReference>
<accession>V7I1P3</accession>
<evidence type="ECO:0000259" key="7">
    <source>
        <dbReference type="Pfam" id="PF02601"/>
    </source>
</evidence>
<feature type="domain" description="Exonuclease VII large subunit C-terminal" evidence="7">
    <location>
        <begin position="124"/>
        <end position="338"/>
    </location>
</feature>
<comment type="catalytic activity">
    <reaction evidence="5 6">
        <text>Exonucleolytic cleavage in either 5'- to 3'- or 3'- to 5'-direction to yield nucleoside 5'-phosphates.</text>
        <dbReference type="EC" id="3.1.11.6"/>
    </reaction>
</comment>
<dbReference type="InterPro" id="IPR003753">
    <property type="entry name" value="Exonuc_VII_L"/>
</dbReference>
<reference evidence="9 10" key="1">
    <citation type="journal article" date="2014" name="Genome Announc.">
        <title>Genome Sequence of Youngiibacter fragilis, the Type Strain of the Genus Youngiibacter.</title>
        <authorList>
            <person name="Wawrik C.B."/>
            <person name="Callaghan A.V."/>
            <person name="Stamps B.W."/>
            <person name="Wawrik B."/>
        </authorList>
    </citation>
    <scope>NUCLEOTIDE SEQUENCE [LARGE SCALE GENOMIC DNA]</scope>
    <source>
        <strain evidence="9 10">232.1</strain>
    </source>
</reference>
<dbReference type="InterPro" id="IPR020579">
    <property type="entry name" value="Exonuc_VII_lsu_C"/>
</dbReference>
<dbReference type="Pfam" id="PF13742">
    <property type="entry name" value="tRNA_anti_2"/>
    <property type="match status" value="1"/>
</dbReference>
<dbReference type="HAMAP" id="MF_00378">
    <property type="entry name" value="Exonuc_7_L"/>
    <property type="match status" value="1"/>
</dbReference>
<evidence type="ECO:0000256" key="1">
    <source>
        <dbReference type="ARBA" id="ARBA00022490"/>
    </source>
</evidence>
<proteinExistence type="inferred from homology"/>
<dbReference type="GO" id="GO:0008855">
    <property type="term" value="F:exodeoxyribonuclease VII activity"/>
    <property type="evidence" value="ECO:0007669"/>
    <property type="project" value="UniProtKB-UniRule"/>
</dbReference>
<keyword evidence="4 5" id="KW-0269">Exonuclease</keyword>
<evidence type="ECO:0000256" key="4">
    <source>
        <dbReference type="ARBA" id="ARBA00022839"/>
    </source>
</evidence>
<dbReference type="EC" id="3.1.11.6" evidence="5"/>
<dbReference type="GO" id="GO:0006308">
    <property type="term" value="P:DNA catabolic process"/>
    <property type="evidence" value="ECO:0007669"/>
    <property type="project" value="UniProtKB-UniRule"/>
</dbReference>
<dbReference type="Pfam" id="PF02601">
    <property type="entry name" value="Exonuc_VII_L"/>
    <property type="match status" value="1"/>
</dbReference>
<protein>
    <recommendedName>
        <fullName evidence="5">Exodeoxyribonuclease 7 large subunit</fullName>
        <ecNumber evidence="5">3.1.11.6</ecNumber>
    </recommendedName>
    <alternativeName>
        <fullName evidence="5">Exodeoxyribonuclease VII large subunit</fullName>
        <shortName evidence="5">Exonuclease VII large subunit</shortName>
    </alternativeName>
</protein>
<sequence length="397" mass="44118">MKLRTMSVSDLNTYVKRNFDNDFILGNVMVAGEISNFKAHSSGHLYFSLKDENSKINCVMFRGEAQSLKFRPKDGMKAICSGRVSVYVKEGSYQLYAASMQETGLGDLHLEFERIKALLAKEGIFDASAKRDIPEYPDKVAVVTSRTGAAVQDIINVAAKRNRKVSLTIFPAQVQGEGSAASVIRALEAVEKEGGYDVIIIARGGGSFEDLFSFNDENLARAIRRSPVPVVTGIGHEVDYTIADFAADMRAATPSQAAEIVVPSLKEMERKHEVMRFRLKSSAYSLLELSRERLDARIRALSRNNPATIVANELLRLSEKKERMRHLIAARLLNERDSLVSKSDLLHAHSPLGVLGRGYAIVYGENGRILKAVEELDLQNSIRVRLCNGERTLEIER</sequence>
<evidence type="ECO:0000259" key="8">
    <source>
        <dbReference type="Pfam" id="PF13742"/>
    </source>
</evidence>
<evidence type="ECO:0000256" key="6">
    <source>
        <dbReference type="RuleBase" id="RU004355"/>
    </source>
</evidence>
<evidence type="ECO:0000256" key="2">
    <source>
        <dbReference type="ARBA" id="ARBA00022722"/>
    </source>
</evidence>
<dbReference type="STRING" id="994573.T472_0218540"/>
<dbReference type="PATRIC" id="fig|994573.3.peg.3525"/>
<organism evidence="9 10">
    <name type="scientific">Youngiibacter fragilis 232.1</name>
    <dbReference type="NCBI Taxonomy" id="994573"/>
    <lineage>
        <taxon>Bacteria</taxon>
        <taxon>Bacillati</taxon>
        <taxon>Bacillota</taxon>
        <taxon>Clostridia</taxon>
        <taxon>Eubacteriales</taxon>
        <taxon>Clostridiaceae</taxon>
        <taxon>Youngiibacter</taxon>
    </lineage>
</organism>
<keyword evidence="1 5" id="KW-0963">Cytoplasm</keyword>
<dbReference type="EMBL" id="AXUN02000223">
    <property type="protein sequence ID" value="ETA79201.1"/>
    <property type="molecule type" value="Genomic_DNA"/>
</dbReference>
<comment type="caution">
    <text evidence="9">The sequence shown here is derived from an EMBL/GenBank/DDBJ whole genome shotgun (WGS) entry which is preliminary data.</text>
</comment>
<keyword evidence="2 5" id="KW-0540">Nuclease</keyword>
<dbReference type="OrthoDB" id="9802795at2"/>
<dbReference type="InterPro" id="IPR025824">
    <property type="entry name" value="OB-fold_nuc-bd_dom"/>
</dbReference>
<gene>
    <name evidence="5" type="primary">xseA</name>
    <name evidence="9" type="ORF">T472_0218540</name>
</gene>
<dbReference type="eggNOG" id="COG1570">
    <property type="taxonomic scope" value="Bacteria"/>
</dbReference>
<comment type="similarity">
    <text evidence="5 6">Belongs to the XseA family.</text>
</comment>
<comment type="subcellular location">
    <subcellularLocation>
        <location evidence="5 6">Cytoplasm</location>
    </subcellularLocation>
</comment>
<evidence type="ECO:0000313" key="10">
    <source>
        <dbReference type="Proteomes" id="UP000017747"/>
    </source>
</evidence>
<dbReference type="GO" id="GO:0003676">
    <property type="term" value="F:nucleic acid binding"/>
    <property type="evidence" value="ECO:0007669"/>
    <property type="project" value="InterPro"/>
</dbReference>
<dbReference type="NCBIfam" id="TIGR00237">
    <property type="entry name" value="xseA"/>
    <property type="match status" value="1"/>
</dbReference>
<comment type="subunit">
    <text evidence="5">Heterooligomer composed of large and small subunits.</text>
</comment>
<dbReference type="GO" id="GO:0009318">
    <property type="term" value="C:exodeoxyribonuclease VII complex"/>
    <property type="evidence" value="ECO:0007669"/>
    <property type="project" value="UniProtKB-UniRule"/>
</dbReference>
<dbReference type="GO" id="GO:0005737">
    <property type="term" value="C:cytoplasm"/>
    <property type="evidence" value="ECO:0007669"/>
    <property type="project" value="UniProtKB-SubCell"/>
</dbReference>
<dbReference type="AlphaFoldDB" id="V7I1P3"/>
<evidence type="ECO:0000313" key="9">
    <source>
        <dbReference type="EMBL" id="ETA79201.1"/>
    </source>
</evidence>
<evidence type="ECO:0000256" key="5">
    <source>
        <dbReference type="HAMAP-Rule" id="MF_00378"/>
    </source>
</evidence>
<keyword evidence="3 5" id="KW-0378">Hydrolase</keyword>
<dbReference type="Proteomes" id="UP000017747">
    <property type="component" value="Unassembled WGS sequence"/>
</dbReference>
<feature type="domain" description="OB-fold nucleic acid binding" evidence="8">
    <location>
        <begin position="6"/>
        <end position="101"/>
    </location>
</feature>
<name>V7I1P3_9CLOT</name>
<dbReference type="CDD" id="cd04489">
    <property type="entry name" value="ExoVII_LU_OBF"/>
    <property type="match status" value="1"/>
</dbReference>
<dbReference type="RefSeq" id="WP_023388279.1">
    <property type="nucleotide sequence ID" value="NZ_AXUN02000223.1"/>
</dbReference>
<comment type="function">
    <text evidence="5">Bidirectionally degrades single-stranded DNA into large acid-insoluble oligonucleotides, which are then degraded further into small acid-soluble oligonucleotides.</text>
</comment>
<keyword evidence="10" id="KW-1185">Reference proteome</keyword>
<dbReference type="PANTHER" id="PTHR30008:SF0">
    <property type="entry name" value="EXODEOXYRIBONUCLEASE 7 LARGE SUBUNIT"/>
    <property type="match status" value="1"/>
</dbReference>
<evidence type="ECO:0000256" key="3">
    <source>
        <dbReference type="ARBA" id="ARBA00022801"/>
    </source>
</evidence>